<dbReference type="Proteomes" id="UP000077202">
    <property type="component" value="Unassembled WGS sequence"/>
</dbReference>
<feature type="region of interest" description="Disordered" evidence="2">
    <location>
        <begin position="223"/>
        <end position="247"/>
    </location>
</feature>
<protein>
    <recommendedName>
        <fullName evidence="5">OB domain-containing protein</fullName>
    </recommendedName>
</protein>
<dbReference type="InterPro" id="IPR012340">
    <property type="entry name" value="NA-bd_OB-fold"/>
</dbReference>
<keyword evidence="1" id="KW-0238">DNA-binding</keyword>
<evidence type="ECO:0000313" key="4">
    <source>
        <dbReference type="Proteomes" id="UP000077202"/>
    </source>
</evidence>
<dbReference type="GO" id="GO:0010212">
    <property type="term" value="P:response to ionizing radiation"/>
    <property type="evidence" value="ECO:0007669"/>
    <property type="project" value="TreeGrafter"/>
</dbReference>
<dbReference type="GO" id="GO:0044818">
    <property type="term" value="P:mitotic G2/M transition checkpoint"/>
    <property type="evidence" value="ECO:0007669"/>
    <property type="project" value="TreeGrafter"/>
</dbReference>
<proteinExistence type="predicted"/>
<reference evidence="3" key="1">
    <citation type="submission" date="2016-03" db="EMBL/GenBank/DDBJ databases">
        <title>Mechanisms controlling the formation of the plant cell surface in tip-growing cells are functionally conserved among land plants.</title>
        <authorList>
            <person name="Honkanen S."/>
            <person name="Jones V.A."/>
            <person name="Morieri G."/>
            <person name="Champion C."/>
            <person name="Hetherington A.J."/>
            <person name="Kelly S."/>
            <person name="Saint-Marcoux D."/>
            <person name="Proust H."/>
            <person name="Prescott H."/>
            <person name="Dolan L."/>
        </authorList>
    </citation>
    <scope>NUCLEOTIDE SEQUENCE [LARGE SCALE GENOMIC DNA]</scope>
    <source>
        <tissue evidence="3">Whole gametophyte</tissue>
    </source>
</reference>
<comment type="caution">
    <text evidence="3">The sequence shown here is derived from an EMBL/GenBank/DDBJ whole genome shotgun (WGS) entry which is preliminary data.</text>
</comment>
<dbReference type="GO" id="GO:0003677">
    <property type="term" value="F:DNA binding"/>
    <property type="evidence" value="ECO:0007669"/>
    <property type="project" value="UniProtKB-KW"/>
</dbReference>
<feature type="compositionally biased region" description="Low complexity" evidence="2">
    <location>
        <begin position="225"/>
        <end position="239"/>
    </location>
</feature>
<dbReference type="PANTHER" id="PTHR13356">
    <property type="entry name" value="OB FOLD NUCLEIC ACID BINDING PROTEIN-RELATED"/>
    <property type="match status" value="1"/>
</dbReference>
<organism evidence="3 4">
    <name type="scientific">Marchantia polymorpha subsp. ruderalis</name>
    <dbReference type="NCBI Taxonomy" id="1480154"/>
    <lineage>
        <taxon>Eukaryota</taxon>
        <taxon>Viridiplantae</taxon>
        <taxon>Streptophyta</taxon>
        <taxon>Embryophyta</taxon>
        <taxon>Marchantiophyta</taxon>
        <taxon>Marchantiopsida</taxon>
        <taxon>Marchantiidae</taxon>
        <taxon>Marchantiales</taxon>
        <taxon>Marchantiaceae</taxon>
        <taxon>Marchantia</taxon>
    </lineage>
</organism>
<dbReference type="PANTHER" id="PTHR13356:SF0">
    <property type="entry name" value="SOSS COMPLEX SUBUNIT B HOMOLOG"/>
    <property type="match status" value="1"/>
</dbReference>
<evidence type="ECO:0000256" key="2">
    <source>
        <dbReference type="SAM" id="MobiDB-lite"/>
    </source>
</evidence>
<dbReference type="GO" id="GO:0005694">
    <property type="term" value="C:chromosome"/>
    <property type="evidence" value="ECO:0007669"/>
    <property type="project" value="UniProtKB-ARBA"/>
</dbReference>
<dbReference type="Gene3D" id="2.40.50.140">
    <property type="entry name" value="Nucleic acid-binding proteins"/>
    <property type="match status" value="1"/>
</dbReference>
<dbReference type="EMBL" id="LVLJ01002613">
    <property type="protein sequence ID" value="OAE24345.1"/>
    <property type="molecule type" value="Genomic_DNA"/>
</dbReference>
<dbReference type="GO" id="GO:0070876">
    <property type="term" value="C:SOSS complex"/>
    <property type="evidence" value="ECO:0007669"/>
    <property type="project" value="TreeGrafter"/>
</dbReference>
<evidence type="ECO:0008006" key="5">
    <source>
        <dbReference type="Google" id="ProtNLM"/>
    </source>
</evidence>
<dbReference type="AlphaFoldDB" id="A0A176VW24"/>
<evidence type="ECO:0000256" key="1">
    <source>
        <dbReference type="ARBA" id="ARBA00023125"/>
    </source>
</evidence>
<sequence length="247" mass="26962">MSVGTAANEGWSGRGKRPHDFGANDPATLYAAAARALSVQRPDVPLISFLRNPLLDFSRLLKKARYSDLQYHHLATHTQDVAPPSSGLEDDESAKGGRCNYMLSMYGITVNTTFIILEKGQTSRSSEASGQAVCVALVADSTAAVHLQLWGPECDAFQPSDIIRLTNGMFSYYNHNMLLRAGQKGLLEKIGHFTMIFVENPNMSKLQWIPDPSNSKMLQPLGLMHASSPQGSHGSGHSSFVNSRAYH</sequence>
<dbReference type="SUPFAM" id="SSF50249">
    <property type="entry name" value="Nucleic acid-binding proteins"/>
    <property type="match status" value="1"/>
</dbReference>
<keyword evidence="4" id="KW-1185">Reference proteome</keyword>
<gene>
    <name evidence="3" type="ORF">AXG93_4343s1100</name>
</gene>
<name>A0A176VW24_MARPO</name>
<dbReference type="InterPro" id="IPR051231">
    <property type="entry name" value="SOSS-B"/>
</dbReference>
<dbReference type="FunFam" id="2.40.50.140:FF:000072">
    <property type="entry name" value="SOSS complex subunit B2"/>
    <property type="match status" value="1"/>
</dbReference>
<accession>A0A176VW24</accession>
<evidence type="ECO:0000313" key="3">
    <source>
        <dbReference type="EMBL" id="OAE24345.1"/>
    </source>
</evidence>
<dbReference type="GO" id="GO:0000724">
    <property type="term" value="P:double-strand break repair via homologous recombination"/>
    <property type="evidence" value="ECO:0007669"/>
    <property type="project" value="TreeGrafter"/>
</dbReference>